<proteinExistence type="predicted"/>
<dbReference type="Proteomes" id="UP000028582">
    <property type="component" value="Unassembled WGS sequence"/>
</dbReference>
<comment type="caution">
    <text evidence="3">The sequence shown here is derived from an EMBL/GenBank/DDBJ whole genome shotgun (WGS) entry which is preliminary data.</text>
</comment>
<feature type="compositionally biased region" description="Polar residues" evidence="1">
    <location>
        <begin position="1"/>
        <end position="10"/>
    </location>
</feature>
<name>A0A080ZH71_PHYNI</name>
<feature type="transmembrane region" description="Helical" evidence="2">
    <location>
        <begin position="78"/>
        <end position="98"/>
    </location>
</feature>
<keyword evidence="2" id="KW-1133">Transmembrane helix</keyword>
<gene>
    <name evidence="3" type="ORF">F444_16752</name>
</gene>
<feature type="transmembrane region" description="Helical" evidence="2">
    <location>
        <begin position="110"/>
        <end position="131"/>
    </location>
</feature>
<evidence type="ECO:0000313" key="3">
    <source>
        <dbReference type="EMBL" id="ETO65982.1"/>
    </source>
</evidence>
<feature type="transmembrane region" description="Helical" evidence="2">
    <location>
        <begin position="192"/>
        <end position="216"/>
    </location>
</feature>
<dbReference type="AlphaFoldDB" id="A0A080ZH71"/>
<sequence length="351" mass="39359">MESQARTLRSSRVAPTRPSFSSVAPDQPVRDGVVSKSAIALLPRPDNNQLHNYSSQLRFQLQWRPAARLQLLMFRNTIGCVIAAVLANGCFYSGNIFSSKSSAQQSRQEFLMATLVWTAIVHAIKMTAAYLPSMMTQRFRELPDYKPSLYFCLKKLIKGTFPYFLVSLSGMIGTGLLVQNTSLMNALFQYKLHFYIGNVFNLVFTAGIAIAARTIYSKETSQGHGRRGALRVISGRIEYIAIGCSQSIIFWWSGHPFYPALELETGGAMNPGDVAMWRFNQVAMLAFQFVVEIFVDYLCVVVEMAAGIDFARIESRSTFLGVVFMMMAVLNINISSVVYLSAPRERQFEKH</sequence>
<feature type="transmembrane region" description="Helical" evidence="2">
    <location>
        <begin position="161"/>
        <end position="180"/>
    </location>
</feature>
<evidence type="ECO:0000313" key="4">
    <source>
        <dbReference type="Proteomes" id="UP000028582"/>
    </source>
</evidence>
<protein>
    <submittedName>
        <fullName evidence="3">Uncharacterized protein</fullName>
    </submittedName>
</protein>
<keyword evidence="2" id="KW-0812">Transmembrane</keyword>
<feature type="transmembrane region" description="Helical" evidence="2">
    <location>
        <begin position="318"/>
        <end position="342"/>
    </location>
</feature>
<dbReference type="EMBL" id="ANJA01003121">
    <property type="protein sequence ID" value="ETO65982.1"/>
    <property type="molecule type" value="Genomic_DNA"/>
</dbReference>
<dbReference type="OrthoDB" id="101428at2759"/>
<reference evidence="3 4" key="1">
    <citation type="submission" date="2013-11" db="EMBL/GenBank/DDBJ databases">
        <title>The Genome Sequence of Phytophthora parasitica P1976.</title>
        <authorList>
            <consortium name="The Broad Institute Genomics Platform"/>
            <person name="Russ C."/>
            <person name="Tyler B."/>
            <person name="Panabieres F."/>
            <person name="Shan W."/>
            <person name="Tripathy S."/>
            <person name="Grunwald N."/>
            <person name="Machado M."/>
            <person name="Johnson C.S."/>
            <person name="Walker B."/>
            <person name="Young S."/>
            <person name="Zeng Q."/>
            <person name="Gargeya S."/>
            <person name="Fitzgerald M."/>
            <person name="Haas B."/>
            <person name="Abouelleil A."/>
            <person name="Allen A.W."/>
            <person name="Alvarado L."/>
            <person name="Arachchi H.M."/>
            <person name="Berlin A.M."/>
            <person name="Chapman S.B."/>
            <person name="Gainer-Dewar J."/>
            <person name="Goldberg J."/>
            <person name="Griggs A."/>
            <person name="Gujja S."/>
            <person name="Hansen M."/>
            <person name="Howarth C."/>
            <person name="Imamovic A."/>
            <person name="Ireland A."/>
            <person name="Larimer J."/>
            <person name="McCowan C."/>
            <person name="Murphy C."/>
            <person name="Pearson M."/>
            <person name="Poon T.W."/>
            <person name="Priest M."/>
            <person name="Roberts A."/>
            <person name="Saif S."/>
            <person name="Shea T."/>
            <person name="Sisk P."/>
            <person name="Sykes S."/>
            <person name="Wortman J."/>
            <person name="Nusbaum C."/>
            <person name="Birren B."/>
        </authorList>
    </citation>
    <scope>NUCLEOTIDE SEQUENCE [LARGE SCALE GENOMIC DNA]</scope>
    <source>
        <strain evidence="3 4">P1976</strain>
    </source>
</reference>
<feature type="region of interest" description="Disordered" evidence="1">
    <location>
        <begin position="1"/>
        <end position="29"/>
    </location>
</feature>
<evidence type="ECO:0000256" key="1">
    <source>
        <dbReference type="SAM" id="MobiDB-lite"/>
    </source>
</evidence>
<evidence type="ECO:0000256" key="2">
    <source>
        <dbReference type="SAM" id="Phobius"/>
    </source>
</evidence>
<keyword evidence="2" id="KW-0472">Membrane</keyword>
<organism evidence="3 4">
    <name type="scientific">Phytophthora nicotianae P1976</name>
    <dbReference type="NCBI Taxonomy" id="1317066"/>
    <lineage>
        <taxon>Eukaryota</taxon>
        <taxon>Sar</taxon>
        <taxon>Stramenopiles</taxon>
        <taxon>Oomycota</taxon>
        <taxon>Peronosporomycetes</taxon>
        <taxon>Peronosporales</taxon>
        <taxon>Peronosporaceae</taxon>
        <taxon>Phytophthora</taxon>
    </lineage>
</organism>
<feature type="transmembrane region" description="Helical" evidence="2">
    <location>
        <begin position="285"/>
        <end position="306"/>
    </location>
</feature>
<accession>A0A080ZH71</accession>